<dbReference type="Proteomes" id="UP000217790">
    <property type="component" value="Unassembled WGS sequence"/>
</dbReference>
<name>A0A2H3CN14_ARMGA</name>
<accession>A0A2H3CN14</accession>
<dbReference type="InParanoid" id="A0A2H3CN14"/>
<gene>
    <name evidence="2" type="ORF">ARMGADRAFT_1037141</name>
</gene>
<sequence>MVVKSEVAKIRLVHIHVQRPPPTVWQCSRAKRWEYEALSTFNASKIISTDPSDAVNRRSPSGRLSYHRQPCRHATSVSKSLVSLKLRAFRMSHMQGNGRVPSRNGERQEIKSQHHDINGVSSVDEFRDAIQAHRERTYFEEGVYGDTSTSNVSFSSFYCAIDR</sequence>
<dbReference type="OrthoDB" id="10549656at2759"/>
<reference evidence="3" key="1">
    <citation type="journal article" date="2017" name="Nat. Ecol. Evol.">
        <title>Genome expansion and lineage-specific genetic innovations in the forest pathogenic fungi Armillaria.</title>
        <authorList>
            <person name="Sipos G."/>
            <person name="Prasanna A.N."/>
            <person name="Walter M.C."/>
            <person name="O'Connor E."/>
            <person name="Balint B."/>
            <person name="Krizsan K."/>
            <person name="Kiss B."/>
            <person name="Hess J."/>
            <person name="Varga T."/>
            <person name="Slot J."/>
            <person name="Riley R."/>
            <person name="Boka B."/>
            <person name="Rigling D."/>
            <person name="Barry K."/>
            <person name="Lee J."/>
            <person name="Mihaltcheva S."/>
            <person name="LaButti K."/>
            <person name="Lipzen A."/>
            <person name="Waldron R."/>
            <person name="Moloney N.M."/>
            <person name="Sperisen C."/>
            <person name="Kredics L."/>
            <person name="Vagvoelgyi C."/>
            <person name="Patrignani A."/>
            <person name="Fitzpatrick D."/>
            <person name="Nagy I."/>
            <person name="Doyle S."/>
            <person name="Anderson J.B."/>
            <person name="Grigoriev I.V."/>
            <person name="Gueldener U."/>
            <person name="Muensterkoetter M."/>
            <person name="Nagy L.G."/>
        </authorList>
    </citation>
    <scope>NUCLEOTIDE SEQUENCE [LARGE SCALE GENOMIC DNA]</scope>
    <source>
        <strain evidence="3">Ar21-2</strain>
    </source>
</reference>
<feature type="compositionally biased region" description="Basic and acidic residues" evidence="1">
    <location>
        <begin position="104"/>
        <end position="114"/>
    </location>
</feature>
<dbReference type="EMBL" id="KZ293698">
    <property type="protein sequence ID" value="PBK84415.1"/>
    <property type="molecule type" value="Genomic_DNA"/>
</dbReference>
<organism evidence="2 3">
    <name type="scientific">Armillaria gallica</name>
    <name type="common">Bulbous honey fungus</name>
    <name type="synonym">Armillaria bulbosa</name>
    <dbReference type="NCBI Taxonomy" id="47427"/>
    <lineage>
        <taxon>Eukaryota</taxon>
        <taxon>Fungi</taxon>
        <taxon>Dikarya</taxon>
        <taxon>Basidiomycota</taxon>
        <taxon>Agaricomycotina</taxon>
        <taxon>Agaricomycetes</taxon>
        <taxon>Agaricomycetidae</taxon>
        <taxon>Agaricales</taxon>
        <taxon>Marasmiineae</taxon>
        <taxon>Physalacriaceae</taxon>
        <taxon>Armillaria</taxon>
    </lineage>
</organism>
<keyword evidence="3" id="KW-1185">Reference proteome</keyword>
<protein>
    <submittedName>
        <fullName evidence="2">Uncharacterized protein</fullName>
    </submittedName>
</protein>
<evidence type="ECO:0000313" key="3">
    <source>
        <dbReference type="Proteomes" id="UP000217790"/>
    </source>
</evidence>
<proteinExistence type="predicted"/>
<evidence type="ECO:0000313" key="2">
    <source>
        <dbReference type="EMBL" id="PBK84415.1"/>
    </source>
</evidence>
<dbReference type="AlphaFoldDB" id="A0A2H3CN14"/>
<evidence type="ECO:0000256" key="1">
    <source>
        <dbReference type="SAM" id="MobiDB-lite"/>
    </source>
</evidence>
<feature type="region of interest" description="Disordered" evidence="1">
    <location>
        <begin position="95"/>
        <end position="114"/>
    </location>
</feature>